<gene>
    <name evidence="11" type="ordered locus">Kole_1012</name>
</gene>
<accession>C5CHG4</accession>
<dbReference type="GO" id="GO:0003842">
    <property type="term" value="F:L-glutamate gamma-semialdehyde dehydrogenase activity"/>
    <property type="evidence" value="ECO:0007669"/>
    <property type="project" value="UniProtKB-EC"/>
</dbReference>
<evidence type="ECO:0000256" key="6">
    <source>
        <dbReference type="ARBA" id="ARBA00048142"/>
    </source>
</evidence>
<reference evidence="11 12" key="2">
    <citation type="journal article" date="2011" name="J. Bacteriol.">
        <title>Genome Sequence of Kosmotoga olearia Strain TBF 19.5.1, a Thermophilic Bacterium with a Wide Growth Temperature Range, Isolated from the Troll B Oil Platform in the North Sea.</title>
        <authorList>
            <person name="Swithers K.S."/>
            <person name="Dipippo J.L."/>
            <person name="Bruce D.C."/>
            <person name="Detter C."/>
            <person name="Tapia R."/>
            <person name="Han S."/>
            <person name="Goodwin L.A."/>
            <person name="Han J."/>
            <person name="Woyke T."/>
            <person name="Pitluck S."/>
            <person name="Pennacchio L."/>
            <person name="Nolan M."/>
            <person name="Mikhailova N."/>
            <person name="Land M.L."/>
            <person name="Nesbo C.L."/>
            <person name="Gogarten J.P."/>
            <person name="Noll K.M."/>
        </authorList>
    </citation>
    <scope>NUCLEOTIDE SEQUENCE [LARGE SCALE GENOMIC DNA]</scope>
    <source>
        <strain evidence="12">ATCC BAA-1733 / DSM 21960 / TBF 19.5.1</strain>
    </source>
</reference>
<dbReference type="FunFam" id="3.40.605.10:FF:000045">
    <property type="entry name" value="1-pyrroline-5-carboxylate dehydrogenase 1"/>
    <property type="match status" value="1"/>
</dbReference>
<proteinExistence type="inferred from homology"/>
<dbReference type="InterPro" id="IPR050485">
    <property type="entry name" value="Proline_metab_enzyme"/>
</dbReference>
<comment type="catalytic activity">
    <reaction evidence="6">
        <text>L-glutamate 5-semialdehyde + NAD(+) + H2O = L-glutamate + NADH + 2 H(+)</text>
        <dbReference type="Rhea" id="RHEA:30235"/>
        <dbReference type="ChEBI" id="CHEBI:15377"/>
        <dbReference type="ChEBI" id="CHEBI:15378"/>
        <dbReference type="ChEBI" id="CHEBI:29985"/>
        <dbReference type="ChEBI" id="CHEBI:57540"/>
        <dbReference type="ChEBI" id="CHEBI:57945"/>
        <dbReference type="ChEBI" id="CHEBI:58066"/>
        <dbReference type="EC" id="1.2.1.88"/>
    </reaction>
</comment>
<evidence type="ECO:0000256" key="9">
    <source>
        <dbReference type="RuleBase" id="RU003345"/>
    </source>
</evidence>
<keyword evidence="3 9" id="KW-0560">Oxidoreductase</keyword>
<dbReference type="Pfam" id="PF00171">
    <property type="entry name" value="Aldedh"/>
    <property type="match status" value="1"/>
</dbReference>
<protein>
    <recommendedName>
        <fullName evidence="5">L-glutamate gamma-semialdehyde dehydrogenase</fullName>
        <ecNumber evidence="2">1.2.1.88</ecNumber>
    </recommendedName>
    <alternativeName>
        <fullName evidence="5">L-glutamate gamma-semialdehyde dehydrogenase</fullName>
    </alternativeName>
</protein>
<evidence type="ECO:0000256" key="4">
    <source>
        <dbReference type="ARBA" id="ARBA00023027"/>
    </source>
</evidence>
<comment type="pathway">
    <text evidence="1">Amino-acid degradation; L-proline degradation into L-glutamate; L-glutamate from L-proline: step 2/2.</text>
</comment>
<dbReference type="PANTHER" id="PTHR42862:SF1">
    <property type="entry name" value="DELTA-1-PYRROLINE-5-CARBOXYLATE DEHYDROGENASE 2, ISOFORM A-RELATED"/>
    <property type="match status" value="1"/>
</dbReference>
<dbReference type="Proteomes" id="UP000002382">
    <property type="component" value="Chromosome"/>
</dbReference>
<organism evidence="11 12">
    <name type="scientific">Kosmotoga olearia (strain ATCC BAA-1733 / DSM 21960 / TBF 19.5.1)</name>
    <dbReference type="NCBI Taxonomy" id="521045"/>
    <lineage>
        <taxon>Bacteria</taxon>
        <taxon>Thermotogati</taxon>
        <taxon>Thermotogota</taxon>
        <taxon>Thermotogae</taxon>
        <taxon>Kosmotogales</taxon>
        <taxon>Kosmotogaceae</taxon>
        <taxon>Kosmotoga</taxon>
    </lineage>
</organism>
<dbReference type="InterPro" id="IPR029510">
    <property type="entry name" value="Ald_DH_CS_GLU"/>
</dbReference>
<dbReference type="HOGENOM" id="CLU_005391_1_0_0"/>
<dbReference type="SUPFAM" id="SSF53720">
    <property type="entry name" value="ALDH-like"/>
    <property type="match status" value="1"/>
</dbReference>
<evidence type="ECO:0000256" key="8">
    <source>
        <dbReference type="PROSITE-ProRule" id="PRU10007"/>
    </source>
</evidence>
<reference evidence="11 12" key="1">
    <citation type="submission" date="2009-06" db="EMBL/GenBank/DDBJ databases">
        <title>Complete sequence of Thermotogales bacterium TBF 19.5.1.</title>
        <authorList>
            <consortium name="US DOE Joint Genome Institute"/>
            <person name="Lucas S."/>
            <person name="Copeland A."/>
            <person name="Lapidus A."/>
            <person name="Glavina del Rio T."/>
            <person name="Tice H."/>
            <person name="Bruce D."/>
            <person name="Goodwin L."/>
            <person name="Pitluck S."/>
            <person name="Chertkov O."/>
            <person name="Brettin T."/>
            <person name="Detter J.C."/>
            <person name="Han C."/>
            <person name="Schmutz J."/>
            <person name="Larimer F."/>
            <person name="Land M."/>
            <person name="Hauser L."/>
            <person name="Kyrpides N."/>
            <person name="Ovchinnikova G."/>
            <person name="Noll K."/>
        </authorList>
    </citation>
    <scope>NUCLEOTIDE SEQUENCE [LARGE SCALE GENOMIC DNA]</scope>
    <source>
        <strain evidence="12">ATCC BAA-1733 / DSM 21960 / TBF 19.5.1</strain>
    </source>
</reference>
<dbReference type="PROSITE" id="PS00070">
    <property type="entry name" value="ALDEHYDE_DEHYDR_CYS"/>
    <property type="match status" value="1"/>
</dbReference>
<dbReference type="InterPro" id="IPR015590">
    <property type="entry name" value="Aldehyde_DH_dom"/>
</dbReference>
<sequence length="525" mass="58238">MPEATDYIILPPFKNEGYINVSDPEIQRKMKEAFEKIEKESKEYDIIVAGKRIKTDRKIRSINPSNPEEVVGIVSKADKEIVDTAIEKAWKVFEYWKNLPVEKRVEPFLRAAKIMRERRFELDATMIMEVGKNWLEADADLAEAIDFLEFYAREAVRYASPQPVVRIPTENNELVYIPLGVGAVIPPWNFPAAIMVGMTTAAAITGNCVILKPASDSPVIAAKFVEILHEAGLPEGVVNYVPGSGGEIGDYIVQHPKIRFISFTGSKEVGLRINEIAAKHQPGQLWIKRVVLEMGGKDAVVVDETADLDAAAEGCVASAFGFQGQKCSAGSRIIAVKEIYDELLEKVVERTKKIKIGDVRDPENWLGPVVNQYAERKILSYIEIGSTEGRIVYGGKKVKSLPGYFVEPTIIADVDRNARVAQEEIFGPVTAFIKAENFDDAMVIANGTEYGLTGALYTKRRERIETAKRVFHVGNLYFNRKCTGALVGVHPFGGFNMSGTDSKAGGRDYLLLFLQAKSISEKINL</sequence>
<dbReference type="PANTHER" id="PTHR42862">
    <property type="entry name" value="DELTA-1-PYRROLINE-5-CARBOXYLATE DEHYDROGENASE 1, ISOFORM A-RELATED"/>
    <property type="match status" value="1"/>
</dbReference>
<dbReference type="GO" id="GO:0009898">
    <property type="term" value="C:cytoplasmic side of plasma membrane"/>
    <property type="evidence" value="ECO:0007669"/>
    <property type="project" value="TreeGrafter"/>
</dbReference>
<feature type="domain" description="Aldehyde dehydrogenase" evidence="10">
    <location>
        <begin position="56"/>
        <end position="519"/>
    </location>
</feature>
<dbReference type="NCBIfam" id="TIGR01237">
    <property type="entry name" value="D1pyr5carbox2"/>
    <property type="match status" value="1"/>
</dbReference>
<dbReference type="OrthoDB" id="9762913at2"/>
<dbReference type="GO" id="GO:0004657">
    <property type="term" value="F:proline dehydrogenase activity"/>
    <property type="evidence" value="ECO:0007669"/>
    <property type="project" value="UniProtKB-ARBA"/>
</dbReference>
<dbReference type="InterPro" id="IPR016162">
    <property type="entry name" value="Ald_DH_N"/>
</dbReference>
<evidence type="ECO:0000256" key="5">
    <source>
        <dbReference type="ARBA" id="ARBA00032259"/>
    </source>
</evidence>
<evidence type="ECO:0000256" key="1">
    <source>
        <dbReference type="ARBA" id="ARBA00004786"/>
    </source>
</evidence>
<evidence type="ECO:0000313" key="11">
    <source>
        <dbReference type="EMBL" id="ACR79719.1"/>
    </source>
</evidence>
<comment type="similarity">
    <text evidence="7">Belongs to the aldehyde dehydrogenase family. RocA subfamily.</text>
</comment>
<dbReference type="InterPro" id="IPR016161">
    <property type="entry name" value="Ald_DH/histidinol_DH"/>
</dbReference>
<dbReference type="KEGG" id="kol:Kole_1012"/>
<evidence type="ECO:0000259" key="10">
    <source>
        <dbReference type="Pfam" id="PF00171"/>
    </source>
</evidence>
<dbReference type="CDD" id="cd07124">
    <property type="entry name" value="ALDH_PutA-P5CDH-RocA"/>
    <property type="match status" value="1"/>
</dbReference>
<dbReference type="NCBIfam" id="NF002852">
    <property type="entry name" value="PRK03137.1"/>
    <property type="match status" value="1"/>
</dbReference>
<dbReference type="InterPro" id="IPR016160">
    <property type="entry name" value="Ald_DH_CS_CYS"/>
</dbReference>
<keyword evidence="4" id="KW-0520">NAD</keyword>
<dbReference type="RefSeq" id="WP_015868381.1">
    <property type="nucleotide sequence ID" value="NC_012785.1"/>
</dbReference>
<dbReference type="AlphaFoldDB" id="C5CHG4"/>
<dbReference type="InterPro" id="IPR016163">
    <property type="entry name" value="Ald_DH_C"/>
</dbReference>
<dbReference type="EC" id="1.2.1.88" evidence="2"/>
<evidence type="ECO:0000256" key="3">
    <source>
        <dbReference type="ARBA" id="ARBA00023002"/>
    </source>
</evidence>
<dbReference type="Gene3D" id="3.40.605.10">
    <property type="entry name" value="Aldehyde Dehydrogenase, Chain A, domain 1"/>
    <property type="match status" value="1"/>
</dbReference>
<dbReference type="GO" id="GO:0010133">
    <property type="term" value="P:L-proline catabolic process to L-glutamate"/>
    <property type="evidence" value="ECO:0007669"/>
    <property type="project" value="TreeGrafter"/>
</dbReference>
<evidence type="ECO:0000256" key="2">
    <source>
        <dbReference type="ARBA" id="ARBA00012884"/>
    </source>
</evidence>
<dbReference type="EMBL" id="CP001634">
    <property type="protein sequence ID" value="ACR79719.1"/>
    <property type="molecule type" value="Genomic_DNA"/>
</dbReference>
<dbReference type="eggNOG" id="COG1012">
    <property type="taxonomic scope" value="Bacteria"/>
</dbReference>
<evidence type="ECO:0000313" key="12">
    <source>
        <dbReference type="Proteomes" id="UP000002382"/>
    </source>
</evidence>
<dbReference type="PROSITE" id="PS00687">
    <property type="entry name" value="ALDEHYDE_DEHYDR_GLU"/>
    <property type="match status" value="1"/>
</dbReference>
<keyword evidence="12" id="KW-1185">Reference proteome</keyword>
<dbReference type="InterPro" id="IPR005932">
    <property type="entry name" value="RocA"/>
</dbReference>
<evidence type="ECO:0000256" key="7">
    <source>
        <dbReference type="ARBA" id="ARBA00061617"/>
    </source>
</evidence>
<dbReference type="Gene3D" id="3.40.309.10">
    <property type="entry name" value="Aldehyde Dehydrogenase, Chain A, domain 2"/>
    <property type="match status" value="1"/>
</dbReference>
<dbReference type="FunFam" id="3.40.309.10:FF:000005">
    <property type="entry name" value="1-pyrroline-5-carboxylate dehydrogenase 1"/>
    <property type="match status" value="1"/>
</dbReference>
<name>C5CHG4_KOSOT</name>
<dbReference type="STRING" id="521045.Kole_1012"/>
<feature type="active site" evidence="8">
    <location>
        <position position="293"/>
    </location>
</feature>